<evidence type="ECO:0000313" key="4">
    <source>
        <dbReference type="Proteomes" id="UP001305414"/>
    </source>
</evidence>
<dbReference type="Pfam" id="PF08626">
    <property type="entry name" value="TRAPPC9-Trs120"/>
    <property type="match status" value="1"/>
</dbReference>
<evidence type="ECO:0000313" key="3">
    <source>
        <dbReference type="EMBL" id="KAK5631176.1"/>
    </source>
</evidence>
<feature type="domain" description="Trs120/TRAPPC9 N-terminal" evidence="2">
    <location>
        <begin position="6"/>
        <end position="56"/>
    </location>
</feature>
<sequence>MSLDSLLPVAPARVRALVLPIGQIKRERFQSFAQRLHEEHVVQLRDISADGRPNRSEYLSTPPDMAE</sequence>
<comment type="caution">
    <text evidence="3">The sequence shown here is derived from an EMBL/GenBank/DDBJ whole genome shotgun (WGS) entry which is preliminary data.</text>
</comment>
<name>A0AAN7ZA30_9PEZI</name>
<evidence type="ECO:0000256" key="1">
    <source>
        <dbReference type="SAM" id="MobiDB-lite"/>
    </source>
</evidence>
<reference evidence="3 4" key="1">
    <citation type="submission" date="2023-10" db="EMBL/GenBank/DDBJ databases">
        <title>Draft genome sequence of Xylaria bambusicola isolate GMP-LS, the root and basal stem rot pathogen of sugarcane in Indonesia.</title>
        <authorList>
            <person name="Selvaraj P."/>
            <person name="Muralishankar V."/>
            <person name="Muruganantham S."/>
            <person name="Sp S."/>
            <person name="Haryani S."/>
            <person name="Lau K.J.X."/>
            <person name="Naqvi N.I."/>
        </authorList>
    </citation>
    <scope>NUCLEOTIDE SEQUENCE [LARGE SCALE GENOMIC DNA]</scope>
    <source>
        <strain evidence="3">GMP-LS</strain>
    </source>
</reference>
<dbReference type="InterPro" id="IPR058563">
    <property type="entry name" value="Trs120_TRAPPC9_N"/>
</dbReference>
<dbReference type="AlphaFoldDB" id="A0AAN7ZA30"/>
<organism evidence="3 4">
    <name type="scientific">Xylaria bambusicola</name>
    <dbReference type="NCBI Taxonomy" id="326684"/>
    <lineage>
        <taxon>Eukaryota</taxon>
        <taxon>Fungi</taxon>
        <taxon>Dikarya</taxon>
        <taxon>Ascomycota</taxon>
        <taxon>Pezizomycotina</taxon>
        <taxon>Sordariomycetes</taxon>
        <taxon>Xylariomycetidae</taxon>
        <taxon>Xylariales</taxon>
        <taxon>Xylariaceae</taxon>
        <taxon>Xylaria</taxon>
    </lineage>
</organism>
<dbReference type="Proteomes" id="UP001305414">
    <property type="component" value="Unassembled WGS sequence"/>
</dbReference>
<keyword evidence="4" id="KW-1185">Reference proteome</keyword>
<protein>
    <recommendedName>
        <fullName evidence="2">Trs120/TRAPPC9 N-terminal domain-containing protein</fullName>
    </recommendedName>
</protein>
<evidence type="ECO:0000259" key="2">
    <source>
        <dbReference type="Pfam" id="PF08626"/>
    </source>
</evidence>
<proteinExistence type="predicted"/>
<accession>A0AAN7ZA30</accession>
<gene>
    <name evidence="3" type="ORF">RRF57_006891</name>
</gene>
<feature type="region of interest" description="Disordered" evidence="1">
    <location>
        <begin position="47"/>
        <end position="67"/>
    </location>
</feature>
<dbReference type="EMBL" id="JAWHQM010000018">
    <property type="protein sequence ID" value="KAK5631176.1"/>
    <property type="molecule type" value="Genomic_DNA"/>
</dbReference>